<feature type="region of interest" description="Disordered" evidence="1">
    <location>
        <begin position="1"/>
        <end position="37"/>
    </location>
</feature>
<evidence type="ECO:0000313" key="3">
    <source>
        <dbReference type="Proteomes" id="UP000075714"/>
    </source>
</evidence>
<feature type="compositionally biased region" description="Low complexity" evidence="1">
    <location>
        <begin position="88"/>
        <end position="106"/>
    </location>
</feature>
<evidence type="ECO:0000313" key="2">
    <source>
        <dbReference type="EMBL" id="KXZ43986.1"/>
    </source>
</evidence>
<feature type="compositionally biased region" description="Low complexity" evidence="1">
    <location>
        <begin position="14"/>
        <end position="33"/>
    </location>
</feature>
<keyword evidence="3" id="KW-1185">Reference proteome</keyword>
<protein>
    <submittedName>
        <fullName evidence="2">Uncharacterized protein</fullName>
    </submittedName>
</protein>
<accession>A0A150G298</accession>
<dbReference type="PANTHER" id="PTHR47692:SF2">
    <property type="entry name" value="ZINC FINGER RING-TYPE DOMAIN CONTAINING PROTEIN"/>
    <property type="match status" value="1"/>
</dbReference>
<dbReference type="PANTHER" id="PTHR47692">
    <property type="entry name" value="RING/U-BOX SUPERFAMILY PROTEIN"/>
    <property type="match status" value="1"/>
</dbReference>
<organism evidence="2 3">
    <name type="scientific">Gonium pectorale</name>
    <name type="common">Green alga</name>
    <dbReference type="NCBI Taxonomy" id="33097"/>
    <lineage>
        <taxon>Eukaryota</taxon>
        <taxon>Viridiplantae</taxon>
        <taxon>Chlorophyta</taxon>
        <taxon>core chlorophytes</taxon>
        <taxon>Chlorophyceae</taxon>
        <taxon>CS clade</taxon>
        <taxon>Chlamydomonadales</taxon>
        <taxon>Volvocaceae</taxon>
        <taxon>Gonium</taxon>
    </lineage>
</organism>
<reference evidence="3" key="1">
    <citation type="journal article" date="2016" name="Nat. Commun.">
        <title>The Gonium pectorale genome demonstrates co-option of cell cycle regulation during the evolution of multicellularity.</title>
        <authorList>
            <person name="Hanschen E.R."/>
            <person name="Marriage T.N."/>
            <person name="Ferris P.J."/>
            <person name="Hamaji T."/>
            <person name="Toyoda A."/>
            <person name="Fujiyama A."/>
            <person name="Neme R."/>
            <person name="Noguchi H."/>
            <person name="Minakuchi Y."/>
            <person name="Suzuki M."/>
            <person name="Kawai-Toyooka H."/>
            <person name="Smith D.R."/>
            <person name="Sparks H."/>
            <person name="Anderson J."/>
            <person name="Bakaric R."/>
            <person name="Luria V."/>
            <person name="Karger A."/>
            <person name="Kirschner M.W."/>
            <person name="Durand P.M."/>
            <person name="Michod R.E."/>
            <person name="Nozaki H."/>
            <person name="Olson B.J."/>
        </authorList>
    </citation>
    <scope>NUCLEOTIDE SEQUENCE [LARGE SCALE GENOMIC DNA]</scope>
    <source>
        <strain evidence="3">NIES-2863</strain>
    </source>
</reference>
<dbReference type="AlphaFoldDB" id="A0A150G298"/>
<comment type="caution">
    <text evidence="2">The sequence shown here is derived from an EMBL/GenBank/DDBJ whole genome shotgun (WGS) entry which is preliminary data.</text>
</comment>
<dbReference type="EMBL" id="LSYV01000077">
    <property type="protein sequence ID" value="KXZ43986.1"/>
    <property type="molecule type" value="Genomic_DNA"/>
</dbReference>
<name>A0A150G298_GONPE</name>
<dbReference type="OrthoDB" id="21204at2759"/>
<proteinExistence type="predicted"/>
<feature type="region of interest" description="Disordered" evidence="1">
    <location>
        <begin position="80"/>
        <end position="108"/>
    </location>
</feature>
<feature type="region of interest" description="Disordered" evidence="1">
    <location>
        <begin position="167"/>
        <end position="219"/>
    </location>
</feature>
<evidence type="ECO:0000256" key="1">
    <source>
        <dbReference type="SAM" id="MobiDB-lite"/>
    </source>
</evidence>
<gene>
    <name evidence="2" type="ORF">GPECTOR_76g808</name>
</gene>
<sequence length="219" mass="22903">MGCGGRGVGVVTSQAPAPGAAAGRGQQQAAPAATRSIDDPDVGTFVERELQAVLLQKDVSLVLQHVLGVLRAITIGGVGGRGSGRRGQAGSMPPAKRARPSAARLPPQEEFEASLSREVLTFLPRDSDTFAREVYLYLSRGLSVRAYDTLVFGEEVARDAAAVAAAEGSASGGGQRGDERNGSESVLGAAERNVVDLTASDDDERYGHYDGDDFEEEEE</sequence>
<dbReference type="Proteomes" id="UP000075714">
    <property type="component" value="Unassembled WGS sequence"/>
</dbReference>
<dbReference type="STRING" id="33097.A0A150G298"/>